<evidence type="ECO:0000313" key="4">
    <source>
        <dbReference type="Proteomes" id="UP001211015"/>
    </source>
</evidence>
<keyword evidence="1" id="KW-0175">Coiled coil</keyword>
<evidence type="ECO:0000256" key="2">
    <source>
        <dbReference type="SAM" id="Phobius"/>
    </source>
</evidence>
<protein>
    <submittedName>
        <fullName evidence="3">Uncharacterized protein</fullName>
    </submittedName>
</protein>
<reference evidence="3" key="1">
    <citation type="submission" date="2023-01" db="EMBL/GenBank/DDBJ databases">
        <title>Human gut microbiome strain richness.</title>
        <authorList>
            <person name="Chen-Liaw A."/>
        </authorList>
    </citation>
    <scope>NUCLEOTIDE SEQUENCE</scope>
    <source>
        <strain evidence="3">1001275st1_F4_1001275B_160808</strain>
    </source>
</reference>
<feature type="transmembrane region" description="Helical" evidence="2">
    <location>
        <begin position="52"/>
        <end position="80"/>
    </location>
</feature>
<feature type="transmembrane region" description="Helical" evidence="2">
    <location>
        <begin position="7"/>
        <end position="27"/>
    </location>
</feature>
<keyword evidence="2" id="KW-0812">Transmembrane</keyword>
<accession>A0AAW6EB42</accession>
<proteinExistence type="predicted"/>
<name>A0AAW6EB42_9FIRM</name>
<gene>
    <name evidence="3" type="ORF">PNU62_11335</name>
</gene>
<evidence type="ECO:0000256" key="1">
    <source>
        <dbReference type="SAM" id="Coils"/>
    </source>
</evidence>
<sequence>MNGFLKWFFVFMSSMLAGFGRIFKGLWNGIKQIFNIKNYIKIFKTYSADFGALGWILSVLAIIVVVAIFVLIIFMIVLAVRKYIRFRHSIVSNEDLIEEISDLQRQVVKMTKEKDEIMAMKVAQLGVYDNTALAEGETKLAEGEQMPAQGEVQTTVDGVVQTADCRFSKLIEVDNFYKTYEPPAYNNDITLSGICEAYRNFACSRMHLYYDIKTIRLFIAGMASTKLIILQGI</sequence>
<evidence type="ECO:0000313" key="3">
    <source>
        <dbReference type="EMBL" id="MDB8745610.1"/>
    </source>
</evidence>
<dbReference type="RefSeq" id="WP_243240749.1">
    <property type="nucleotide sequence ID" value="NZ_JADNGL010000016.1"/>
</dbReference>
<feature type="coiled-coil region" evidence="1">
    <location>
        <begin position="93"/>
        <end position="120"/>
    </location>
</feature>
<organism evidence="3 4">
    <name type="scientific">Ruminococcus bicirculans</name>
    <name type="common">ex Wegman et al. 2014</name>
    <dbReference type="NCBI Taxonomy" id="1160721"/>
    <lineage>
        <taxon>Bacteria</taxon>
        <taxon>Bacillati</taxon>
        <taxon>Bacillota</taxon>
        <taxon>Clostridia</taxon>
        <taxon>Eubacteriales</taxon>
        <taxon>Oscillospiraceae</taxon>
        <taxon>Ruminococcus</taxon>
    </lineage>
</organism>
<comment type="caution">
    <text evidence="3">The sequence shown here is derived from an EMBL/GenBank/DDBJ whole genome shotgun (WGS) entry which is preliminary data.</text>
</comment>
<dbReference type="EMBL" id="JAQMLV010000016">
    <property type="protein sequence ID" value="MDB8745610.1"/>
    <property type="molecule type" value="Genomic_DNA"/>
</dbReference>
<dbReference type="Proteomes" id="UP001211015">
    <property type="component" value="Unassembled WGS sequence"/>
</dbReference>
<keyword evidence="2" id="KW-0472">Membrane</keyword>
<dbReference type="AlphaFoldDB" id="A0AAW6EB42"/>
<keyword evidence="2" id="KW-1133">Transmembrane helix</keyword>